<dbReference type="Gene3D" id="3.40.50.2000">
    <property type="entry name" value="Glycogen Phosphorylase B"/>
    <property type="match status" value="2"/>
</dbReference>
<sequence length="371" mass="40837">MRIAQIAPLYECVPPQRYGATERIVHYLTEALVERGHEVTLFASGDSQTHATLIPCCARALWHDRDVTDTLVHHVAQLERVAARAHEFDVMHFHTEPLHLPLACRLNVASLTTLHGVIRPQDLGVLLDVSRDAVLVALSQAQREGAPHANWLSTIGHGLPFDLFRPSAVHDGYLLWMGRMMPGKGPDAAIEIARRSGKPLKMAAAVHSGERAWFEDRMRPLLRRHASCVEYLGEVGGELRTMLLSRAEALLMPITWDEPFGLVMIEALASGTPVIANRRGAVPEVLRNGVSGFIVDGLEAAVDAVARLPSLSRDSCRAEFERRFTAERMCDDYLAAYDTLIARRGAMHAAPAWVGSCLSQASEASRTRLAS</sequence>
<dbReference type="InterPro" id="IPR028098">
    <property type="entry name" value="Glyco_trans_4-like_N"/>
</dbReference>
<dbReference type="Proteomes" id="UP001489897">
    <property type="component" value="Unassembled WGS sequence"/>
</dbReference>
<gene>
    <name evidence="3" type="ORF">VSR73_33335</name>
</gene>
<dbReference type="PANTHER" id="PTHR12526:SF595">
    <property type="entry name" value="BLL5217 PROTEIN"/>
    <property type="match status" value="1"/>
</dbReference>
<protein>
    <submittedName>
        <fullName evidence="3">Glycosyltransferase family 4 protein</fullName>
    </submittedName>
</protein>
<dbReference type="Pfam" id="PF00534">
    <property type="entry name" value="Glycos_transf_1"/>
    <property type="match status" value="1"/>
</dbReference>
<evidence type="ECO:0000313" key="4">
    <source>
        <dbReference type="Proteomes" id="UP001489897"/>
    </source>
</evidence>
<dbReference type="RefSeq" id="WP_342949732.1">
    <property type="nucleotide sequence ID" value="NZ_JAYMRV010000013.1"/>
</dbReference>
<dbReference type="Pfam" id="PF13439">
    <property type="entry name" value="Glyco_transf_4"/>
    <property type="match status" value="1"/>
</dbReference>
<comment type="caution">
    <text evidence="3">The sequence shown here is derived from an EMBL/GenBank/DDBJ whole genome shotgun (WGS) entry which is preliminary data.</text>
</comment>
<dbReference type="InterPro" id="IPR001296">
    <property type="entry name" value="Glyco_trans_1"/>
</dbReference>
<evidence type="ECO:0000313" key="3">
    <source>
        <dbReference type="EMBL" id="MEM5425922.1"/>
    </source>
</evidence>
<evidence type="ECO:0000259" key="2">
    <source>
        <dbReference type="Pfam" id="PF13439"/>
    </source>
</evidence>
<keyword evidence="4" id="KW-1185">Reference proteome</keyword>
<feature type="domain" description="Glycosyltransferase subfamily 4-like N-terminal" evidence="2">
    <location>
        <begin position="22"/>
        <end position="119"/>
    </location>
</feature>
<proteinExistence type="predicted"/>
<dbReference type="CDD" id="cd03802">
    <property type="entry name" value="GT4_AviGT4-like"/>
    <property type="match status" value="1"/>
</dbReference>
<accession>A0ABU9S0R1</accession>
<dbReference type="PANTHER" id="PTHR12526">
    <property type="entry name" value="GLYCOSYLTRANSFERASE"/>
    <property type="match status" value="1"/>
</dbReference>
<dbReference type="EMBL" id="JAYMRV010000013">
    <property type="protein sequence ID" value="MEM5425922.1"/>
    <property type="molecule type" value="Genomic_DNA"/>
</dbReference>
<reference evidence="3 4" key="1">
    <citation type="submission" date="2024-01" db="EMBL/GenBank/DDBJ databases">
        <title>The diversity of rhizobia nodulating Mimosa spp. in eleven states of Brazil covering several biomes is determined by host plant, location, and edaphic factors.</title>
        <authorList>
            <person name="Rouws L."/>
            <person name="Barauna A."/>
            <person name="Beukes C."/>
            <person name="De Faria S.M."/>
            <person name="Gross E."/>
            <person name="Dos Reis Junior F.B."/>
            <person name="Simon M."/>
            <person name="Maluk M."/>
            <person name="Odee D.W."/>
            <person name="Kenicer G."/>
            <person name="Young J.P.W."/>
            <person name="Reis V.M."/>
            <person name="Zilli J."/>
            <person name="James E.K."/>
        </authorList>
    </citation>
    <scope>NUCLEOTIDE SEQUENCE [LARGE SCALE GENOMIC DNA]</scope>
    <source>
        <strain evidence="3 4">JPY167</strain>
    </source>
</reference>
<organism evidence="3 4">
    <name type="scientific">Paraburkholderia ferrariae</name>
    <dbReference type="NCBI Taxonomy" id="386056"/>
    <lineage>
        <taxon>Bacteria</taxon>
        <taxon>Pseudomonadati</taxon>
        <taxon>Pseudomonadota</taxon>
        <taxon>Betaproteobacteria</taxon>
        <taxon>Burkholderiales</taxon>
        <taxon>Burkholderiaceae</taxon>
        <taxon>Paraburkholderia</taxon>
    </lineage>
</organism>
<dbReference type="SUPFAM" id="SSF53756">
    <property type="entry name" value="UDP-Glycosyltransferase/glycogen phosphorylase"/>
    <property type="match status" value="1"/>
</dbReference>
<feature type="domain" description="Glycosyl transferase family 1" evidence="1">
    <location>
        <begin position="172"/>
        <end position="308"/>
    </location>
</feature>
<evidence type="ECO:0000259" key="1">
    <source>
        <dbReference type="Pfam" id="PF00534"/>
    </source>
</evidence>
<name>A0ABU9S0R1_9BURK</name>